<dbReference type="Proteomes" id="UP000015103">
    <property type="component" value="Unassembled WGS sequence"/>
</dbReference>
<dbReference type="VEuPathDB" id="VectorBase:RPRC010916"/>
<accession>T1I3P7</accession>
<evidence type="ECO:0000313" key="2">
    <source>
        <dbReference type="Proteomes" id="UP000015103"/>
    </source>
</evidence>
<protein>
    <submittedName>
        <fullName evidence="1">Uncharacterized protein</fullName>
    </submittedName>
</protein>
<dbReference type="HOGENOM" id="CLU_1606830_0_0_1"/>
<reference evidence="1" key="1">
    <citation type="submission" date="2015-05" db="UniProtKB">
        <authorList>
            <consortium name="EnsemblMetazoa"/>
        </authorList>
    </citation>
    <scope>IDENTIFICATION</scope>
</reference>
<dbReference type="InParanoid" id="T1I3P7"/>
<dbReference type="EnsemblMetazoa" id="RPRC010916-RA">
    <property type="protein sequence ID" value="RPRC010916-PA"/>
    <property type="gene ID" value="RPRC010916"/>
</dbReference>
<dbReference type="EMBL" id="ACPB03010435">
    <property type="status" value="NOT_ANNOTATED_CDS"/>
    <property type="molecule type" value="Genomic_DNA"/>
</dbReference>
<sequence>MYDIELTEVGTECEQNNAGMDNIDFMRELEDRDNELELVVCENARLRELVKEMKQELERQADSLPAIPENSEEVEALEVRVSALENEISILREVRTNLETEVSSSRSTIEDLTRRLQISDAMIRNQDSSQCDEERVAAAVREQCEQELQTVRRHCEKVEASLRSLE</sequence>
<keyword evidence="2" id="KW-1185">Reference proteome</keyword>
<organism evidence="1 2">
    <name type="scientific">Rhodnius prolixus</name>
    <name type="common">Triatomid bug</name>
    <dbReference type="NCBI Taxonomy" id="13249"/>
    <lineage>
        <taxon>Eukaryota</taxon>
        <taxon>Metazoa</taxon>
        <taxon>Ecdysozoa</taxon>
        <taxon>Arthropoda</taxon>
        <taxon>Hexapoda</taxon>
        <taxon>Insecta</taxon>
        <taxon>Pterygota</taxon>
        <taxon>Neoptera</taxon>
        <taxon>Paraneoptera</taxon>
        <taxon>Hemiptera</taxon>
        <taxon>Heteroptera</taxon>
        <taxon>Panheteroptera</taxon>
        <taxon>Cimicomorpha</taxon>
        <taxon>Reduviidae</taxon>
        <taxon>Triatominae</taxon>
        <taxon>Rhodnius</taxon>
    </lineage>
</organism>
<evidence type="ECO:0000313" key="1">
    <source>
        <dbReference type="EnsemblMetazoa" id="RPRC010916-PA"/>
    </source>
</evidence>
<proteinExistence type="predicted"/>
<name>T1I3P7_RHOPR</name>
<dbReference type="AlphaFoldDB" id="T1I3P7"/>